<proteinExistence type="predicted"/>
<evidence type="ECO:0000313" key="2">
    <source>
        <dbReference type="EMBL" id="TSD09517.1"/>
    </source>
</evidence>
<reference evidence="2 3" key="1">
    <citation type="submission" date="2018-06" db="EMBL/GenBank/DDBJ databases">
        <title>Natronomonas sp. F16-60 a new haloarchaeon isolated from a solar saltern of Isla Cristina, Huelva, Spain.</title>
        <authorList>
            <person name="Duran-Viseras A."/>
            <person name="Sanchez-Porro C."/>
            <person name="Ventosa A."/>
        </authorList>
    </citation>
    <scope>NUCLEOTIDE SEQUENCE [LARGE SCALE GENOMIC DNA]</scope>
    <source>
        <strain evidence="2 3">F16-60</strain>
    </source>
</reference>
<dbReference type="AlphaFoldDB" id="A0A554MWL7"/>
<dbReference type="Proteomes" id="UP000319894">
    <property type="component" value="Unassembled WGS sequence"/>
</dbReference>
<protein>
    <submittedName>
        <fullName evidence="2">Uncharacterized protein</fullName>
    </submittedName>
</protein>
<evidence type="ECO:0000313" key="3">
    <source>
        <dbReference type="Proteomes" id="UP000319894"/>
    </source>
</evidence>
<name>A0A554MWL7_9EURY</name>
<sequence>MPIDDEEWAAGRTETGAEGGHVKEKLLEYLELNETRAYTADELAKVYAREVAGDAVTGKDPEGISPDAPDDGGMFERFLSRVNRTVFRRSGDIREALEELEAEGRVESKTIETADGRRTYYRVVRD</sequence>
<evidence type="ECO:0000256" key="1">
    <source>
        <dbReference type="SAM" id="MobiDB-lite"/>
    </source>
</evidence>
<dbReference type="EMBL" id="QMDX01000012">
    <property type="protein sequence ID" value="TSD09517.1"/>
    <property type="molecule type" value="Genomic_DNA"/>
</dbReference>
<keyword evidence="3" id="KW-1185">Reference proteome</keyword>
<organism evidence="2 3">
    <name type="scientific">Haloglomus irregulare</name>
    <dbReference type="NCBI Taxonomy" id="2234134"/>
    <lineage>
        <taxon>Archaea</taxon>
        <taxon>Methanobacteriati</taxon>
        <taxon>Methanobacteriota</taxon>
        <taxon>Stenosarchaea group</taxon>
        <taxon>Halobacteria</taxon>
        <taxon>Halobacteriales</taxon>
        <taxon>Natronomonadaceae</taxon>
        <taxon>Haloglomus</taxon>
    </lineage>
</organism>
<feature type="region of interest" description="Disordered" evidence="1">
    <location>
        <begin position="1"/>
        <end position="20"/>
    </location>
</feature>
<gene>
    <name evidence="2" type="ORF">DP107_15355</name>
</gene>
<comment type="caution">
    <text evidence="2">The sequence shown here is derived from an EMBL/GenBank/DDBJ whole genome shotgun (WGS) entry which is preliminary data.</text>
</comment>
<accession>A0A554MWL7</accession>
<dbReference type="InParanoid" id="A0A554MWL7"/>
<dbReference type="RefSeq" id="WP_144263026.1">
    <property type="nucleotide sequence ID" value="NZ_QMDX01000012.1"/>
</dbReference>